<sequence length="161" mass="17766">MMQKLGDIAGDRLTIDCATCRRHGSYRLDGLMERFGPKVSTLDLLRALTASCRHQRGPGAAVARKYESQCLATLRLPMAVSLEPPVPPGTPFAIEVWDERGRVEMRLGVIYPLDGAIAAFEAVKNAYPRNEITLRQACRVLCKRERPGQPVHVDADPGVAR</sequence>
<dbReference type="Proteomes" id="UP000029492">
    <property type="component" value="Chromosome"/>
</dbReference>
<gene>
    <name evidence="1" type="ORF">MOC_5401</name>
</gene>
<evidence type="ECO:0000313" key="1">
    <source>
        <dbReference type="EMBL" id="AIQ93156.1"/>
    </source>
</evidence>
<dbReference type="EMBL" id="CP003811">
    <property type="protein sequence ID" value="AIQ93156.1"/>
    <property type="molecule type" value="Genomic_DNA"/>
</dbReference>
<dbReference type="AlphaFoldDB" id="A0A089NYV9"/>
<dbReference type="STRING" id="693986.MOC_5401"/>
<reference evidence="1 2" key="1">
    <citation type="journal article" date="2014" name="PLoS ONE">
        <title>Genome Information of Methylobacterium oryzae, a Plant-Probiotic Methylotroph in the Phyllosphere.</title>
        <authorList>
            <person name="Kwak M.J."/>
            <person name="Jeong H."/>
            <person name="Madhaiyan M."/>
            <person name="Lee Y."/>
            <person name="Sa T.M."/>
            <person name="Oh T.K."/>
            <person name="Kim J.F."/>
        </authorList>
    </citation>
    <scope>NUCLEOTIDE SEQUENCE [LARGE SCALE GENOMIC DNA]</scope>
    <source>
        <strain evidence="1 2">CBMB20</strain>
    </source>
</reference>
<name>A0A089NYV9_9HYPH</name>
<dbReference type="eggNOG" id="ENOG50310I6">
    <property type="taxonomic scope" value="Bacteria"/>
</dbReference>
<evidence type="ECO:0000313" key="2">
    <source>
        <dbReference type="Proteomes" id="UP000029492"/>
    </source>
</evidence>
<keyword evidence="2" id="KW-1185">Reference proteome</keyword>
<proteinExistence type="predicted"/>
<protein>
    <submittedName>
        <fullName evidence="1">Protein of unassigned function</fullName>
    </submittedName>
</protein>
<organism evidence="1 2">
    <name type="scientific">Methylobacterium oryzae CBMB20</name>
    <dbReference type="NCBI Taxonomy" id="693986"/>
    <lineage>
        <taxon>Bacteria</taxon>
        <taxon>Pseudomonadati</taxon>
        <taxon>Pseudomonadota</taxon>
        <taxon>Alphaproteobacteria</taxon>
        <taxon>Hyphomicrobiales</taxon>
        <taxon>Methylobacteriaceae</taxon>
        <taxon>Methylobacterium</taxon>
    </lineage>
</organism>
<dbReference type="KEGG" id="mor:MOC_5401"/>
<accession>A0A089NYV9</accession>
<dbReference type="HOGENOM" id="CLU_1684544_0_0_5"/>